<feature type="chain" id="PRO_5042073822" evidence="1">
    <location>
        <begin position="17"/>
        <end position="588"/>
    </location>
</feature>
<evidence type="ECO:0000256" key="1">
    <source>
        <dbReference type="SAM" id="SignalP"/>
    </source>
</evidence>
<dbReference type="CDD" id="cd19941">
    <property type="entry name" value="TIL"/>
    <property type="match status" value="1"/>
</dbReference>
<dbReference type="Proteomes" id="UP000887575">
    <property type="component" value="Unassembled WGS sequence"/>
</dbReference>
<sequence>MKLLIVFCFILALALAQGEDKKKKSRPPLTCANVRCAEGPCIETPTGPKCTTMSTTERPNENECGENEHWVGPCASRCEGTCDKPVPTICTKECFQGCKSCISNGINEVEVLSSQSPSTNHVKQLLPHQSHPHRELFPRIASWKLTAEDQRHLFGPACLSAVFRTSFWQDHAEWLHLVEVTNWIQLCAIREAFDLAEQAPNPLGLVVERPIHPSGSPQFASNKSAKYFQLTIFSMSRDLSGYRNPHWEVPLEHDRRYMAARYLRRKFPEIGATFRAKLRKINTRVAVNSTIIDHAVDEAHDVSNELFSALQRAHKMLRPTTESQNSVSNYDNPEYLAQLERLRFAVPTCNHRSGQSEQSEQWQFAKHHFVKTDEVRPFDGESEKLRKEVYDEIAQANFTSDDLVQLYGPESSRNCEVTTYKHLREQDFLLEVARSVCLQEVREAFGFRPQLANPYALVAEELTKPTTQLHPNALKYFQLQVLRLTPIALDPQYSWDDQRIRAAQYLLTRFPVIGRLFASRWHEIDRLPLSLCPSNIDKAFDATLKLLGHLYQALIKAYVKSQGDGYPGSHFNHEHVAIWFLQLKNDGA</sequence>
<evidence type="ECO:0000313" key="2">
    <source>
        <dbReference type="Proteomes" id="UP000887575"/>
    </source>
</evidence>
<reference evidence="3" key="1">
    <citation type="submission" date="2024-02" db="UniProtKB">
        <authorList>
            <consortium name="WormBaseParasite"/>
        </authorList>
    </citation>
    <scope>IDENTIFICATION</scope>
</reference>
<feature type="signal peptide" evidence="1">
    <location>
        <begin position="1"/>
        <end position="16"/>
    </location>
</feature>
<name>A0AAF3EBZ8_9BILA</name>
<accession>A0AAF3EBZ8</accession>
<protein>
    <submittedName>
        <fullName evidence="3">Uncharacterized protein</fullName>
    </submittedName>
</protein>
<proteinExistence type="predicted"/>
<dbReference type="WBParaSite" id="MBELARI_LOCUS11472">
    <property type="protein sequence ID" value="MBELARI_LOCUS11472"/>
    <property type="gene ID" value="MBELARI_LOCUS11472"/>
</dbReference>
<keyword evidence="2" id="KW-1185">Reference proteome</keyword>
<dbReference type="AlphaFoldDB" id="A0AAF3EBZ8"/>
<keyword evidence="1" id="KW-0732">Signal</keyword>
<organism evidence="2 3">
    <name type="scientific">Mesorhabditis belari</name>
    <dbReference type="NCBI Taxonomy" id="2138241"/>
    <lineage>
        <taxon>Eukaryota</taxon>
        <taxon>Metazoa</taxon>
        <taxon>Ecdysozoa</taxon>
        <taxon>Nematoda</taxon>
        <taxon>Chromadorea</taxon>
        <taxon>Rhabditida</taxon>
        <taxon>Rhabditina</taxon>
        <taxon>Rhabditomorpha</taxon>
        <taxon>Rhabditoidea</taxon>
        <taxon>Rhabditidae</taxon>
        <taxon>Mesorhabditinae</taxon>
        <taxon>Mesorhabditis</taxon>
    </lineage>
</organism>
<evidence type="ECO:0000313" key="3">
    <source>
        <dbReference type="WBParaSite" id="MBELARI_LOCUS11472"/>
    </source>
</evidence>